<evidence type="ECO:0000259" key="1">
    <source>
        <dbReference type="Pfam" id="PF07727"/>
    </source>
</evidence>
<reference evidence="2" key="1">
    <citation type="submission" date="2015-10" db="EMBL/GenBank/DDBJ databases">
        <authorList>
            <person name="Martinez-Garcia P.J."/>
            <person name="Crepeau M.W."/>
            <person name="Puiu D."/>
            <person name="Gonzalez-Ibeas D."/>
            <person name="Whalen J."/>
            <person name="Stevens K."/>
            <person name="Paul R."/>
            <person name="Butterfield T."/>
            <person name="Britton M."/>
            <person name="Reagan R."/>
            <person name="Chakraborty S."/>
            <person name="Walawage S.L."/>
            <person name="Vasquez-Gross H.A."/>
            <person name="Cardeno C."/>
            <person name="Famula R."/>
            <person name="Pratt K."/>
            <person name="Kuruganti S."/>
            <person name="Aradhya M.K."/>
            <person name="Leslie C.A."/>
            <person name="Dandekar A.M."/>
            <person name="Salzberg S.L."/>
            <person name="Wegrzyn J.L."/>
            <person name="Langley C.H."/>
            <person name="Neale D.B."/>
        </authorList>
    </citation>
    <scope>NUCLEOTIDE SEQUENCE</scope>
    <source>
        <tissue evidence="2">Leaves</tissue>
    </source>
</reference>
<gene>
    <name evidence="2" type="ORF">F2P56_015421</name>
</gene>
<comment type="caution">
    <text evidence="2">The sequence shown here is derived from an EMBL/GenBank/DDBJ whole genome shotgun (WGS) entry which is preliminary data.</text>
</comment>
<evidence type="ECO:0000313" key="2">
    <source>
        <dbReference type="EMBL" id="KAF5465410.1"/>
    </source>
</evidence>
<dbReference type="SUPFAM" id="SSF56672">
    <property type="entry name" value="DNA/RNA polymerases"/>
    <property type="match status" value="1"/>
</dbReference>
<name>A0A834CTM7_JUGRE</name>
<feature type="domain" description="Reverse transcriptase Ty1/copia-type" evidence="1">
    <location>
        <begin position="3"/>
        <end position="181"/>
    </location>
</feature>
<dbReference type="Proteomes" id="UP000619265">
    <property type="component" value="Unassembled WGS sequence"/>
</dbReference>
<dbReference type="Pfam" id="PF07727">
    <property type="entry name" value="RVT_2"/>
    <property type="match status" value="1"/>
</dbReference>
<proteinExistence type="predicted"/>
<sequence>MVTVRCVLSLAAIHNWQIVHLDVNNAFLYGELDEEVFMKPPPGYLRKGDKRVCKLQRSLYGLKQASRQWNSKFTSVLFNMGFSQSKADYSLFTKKEGNSFVALLLYVDDILLASSDIAAIESVKRSLNAEFKLKDLGPAKFFLGMEISRSKKGISLSQRKYTLELISDSGLLAAKPALFPMDTHTKLSKDDGELVSDFSAYRRLIGRLLYLTHTRPDITFAVHHLSQFLDSPRMPHLQAAMRILRYLKSALGQGLFFSASSKVHVKAFSDSDWASCPDTRRSISGYCIFIGDSLVSWKSKKQHTISRSSAEAEYRSMAFTVCEIVWIKALLADLHQQHTQPALLFCDNQAALHIAANPVYHERTKHIEIDCHLVREKLQEGLITTLHVSSAHQVADIMTKPLGSKSFEVLLSKMNVHNIYTSS</sequence>
<dbReference type="PANTHER" id="PTHR11439">
    <property type="entry name" value="GAG-POL-RELATED RETROTRANSPOSON"/>
    <property type="match status" value="1"/>
</dbReference>
<organism evidence="2 3">
    <name type="scientific">Juglans regia</name>
    <name type="common">English walnut</name>
    <dbReference type="NCBI Taxonomy" id="51240"/>
    <lineage>
        <taxon>Eukaryota</taxon>
        <taxon>Viridiplantae</taxon>
        <taxon>Streptophyta</taxon>
        <taxon>Embryophyta</taxon>
        <taxon>Tracheophyta</taxon>
        <taxon>Spermatophyta</taxon>
        <taxon>Magnoliopsida</taxon>
        <taxon>eudicotyledons</taxon>
        <taxon>Gunneridae</taxon>
        <taxon>Pentapetalae</taxon>
        <taxon>rosids</taxon>
        <taxon>fabids</taxon>
        <taxon>Fagales</taxon>
        <taxon>Juglandaceae</taxon>
        <taxon>Juglans</taxon>
    </lineage>
</organism>
<dbReference type="InterPro" id="IPR043502">
    <property type="entry name" value="DNA/RNA_pol_sf"/>
</dbReference>
<protein>
    <recommendedName>
        <fullName evidence="1">Reverse transcriptase Ty1/copia-type domain-containing protein</fullName>
    </recommendedName>
</protein>
<dbReference type="CDD" id="cd09272">
    <property type="entry name" value="RNase_HI_RT_Ty1"/>
    <property type="match status" value="1"/>
</dbReference>
<dbReference type="Gramene" id="Jr07_17990_p1">
    <property type="protein sequence ID" value="cds.Jr07_17990_p1"/>
    <property type="gene ID" value="Jr07_17990"/>
</dbReference>
<dbReference type="AlphaFoldDB" id="A0A834CTM7"/>
<reference evidence="2" key="2">
    <citation type="submission" date="2020-03" db="EMBL/GenBank/DDBJ databases">
        <title>Walnut 2.0.</title>
        <authorList>
            <person name="Marrano A."/>
            <person name="Britton M."/>
            <person name="Zimin A.V."/>
            <person name="Zaini P.A."/>
            <person name="Workman R."/>
            <person name="Puiu D."/>
            <person name="Bianco L."/>
            <person name="Allen B.J."/>
            <person name="Troggio M."/>
            <person name="Leslie C.A."/>
            <person name="Timp W."/>
            <person name="Dendekar A."/>
            <person name="Salzberg S.L."/>
            <person name="Neale D.B."/>
        </authorList>
    </citation>
    <scope>NUCLEOTIDE SEQUENCE</scope>
    <source>
        <tissue evidence="2">Leaves</tissue>
    </source>
</reference>
<accession>A0A834CTM7</accession>
<dbReference type="PANTHER" id="PTHR11439:SF454">
    <property type="match status" value="1"/>
</dbReference>
<evidence type="ECO:0000313" key="3">
    <source>
        <dbReference type="Proteomes" id="UP000619265"/>
    </source>
</evidence>
<dbReference type="EMBL" id="LIHL02000007">
    <property type="protein sequence ID" value="KAF5465410.1"/>
    <property type="molecule type" value="Genomic_DNA"/>
</dbReference>
<dbReference type="InterPro" id="IPR013103">
    <property type="entry name" value="RVT_2"/>
</dbReference>